<dbReference type="Gene3D" id="1.10.540.10">
    <property type="entry name" value="Acyl-CoA dehydrogenase/oxidase, N-terminal domain"/>
    <property type="match status" value="1"/>
</dbReference>
<accession>A0A382FYY3</accession>
<feature type="domain" description="Acyl-CoA dehydrogenase/oxidase N-terminal" evidence="3">
    <location>
        <begin position="19"/>
        <end position="94"/>
    </location>
</feature>
<dbReference type="GO" id="GO:0033539">
    <property type="term" value="P:fatty acid beta-oxidation using acyl-CoA dehydrogenase"/>
    <property type="evidence" value="ECO:0007669"/>
    <property type="project" value="TreeGrafter"/>
</dbReference>
<dbReference type="PANTHER" id="PTHR48083:SF5">
    <property type="entry name" value="NRGC PROTEIN"/>
    <property type="match status" value="1"/>
</dbReference>
<dbReference type="InterPro" id="IPR050741">
    <property type="entry name" value="Acyl-CoA_dehydrogenase"/>
</dbReference>
<dbReference type="InterPro" id="IPR009100">
    <property type="entry name" value="AcylCoA_DH/oxidase_NM_dom_sf"/>
</dbReference>
<gene>
    <name evidence="5" type="ORF">METZ01_LOCUS220311</name>
</gene>
<dbReference type="SUPFAM" id="SSF47203">
    <property type="entry name" value="Acyl-CoA dehydrogenase C-terminal domain-like"/>
    <property type="match status" value="1"/>
</dbReference>
<dbReference type="Gene3D" id="1.20.140.10">
    <property type="entry name" value="Butyryl-CoA Dehydrogenase, subunit A, domain 3"/>
    <property type="match status" value="1"/>
</dbReference>
<dbReference type="Gene3D" id="2.40.110.10">
    <property type="entry name" value="Butyryl-CoA Dehydrogenase, subunit A, domain 2"/>
    <property type="match status" value="1"/>
</dbReference>
<organism evidence="5">
    <name type="scientific">marine metagenome</name>
    <dbReference type="NCBI Taxonomy" id="408172"/>
    <lineage>
        <taxon>unclassified sequences</taxon>
        <taxon>metagenomes</taxon>
        <taxon>ecological metagenomes</taxon>
    </lineage>
</organism>
<dbReference type="InterPro" id="IPR036250">
    <property type="entry name" value="AcylCo_DH-like_C"/>
</dbReference>
<dbReference type="Pfam" id="PF08028">
    <property type="entry name" value="Acyl-CoA_dh_2"/>
    <property type="match status" value="1"/>
</dbReference>
<dbReference type="EMBL" id="UINC01052293">
    <property type="protein sequence ID" value="SVB67457.1"/>
    <property type="molecule type" value="Genomic_DNA"/>
</dbReference>
<protein>
    <recommendedName>
        <fullName evidence="6">Acyl-CoA dehydrogenase C-terminal domain-containing protein</fullName>
    </recommendedName>
</protein>
<evidence type="ECO:0000259" key="4">
    <source>
        <dbReference type="Pfam" id="PF08028"/>
    </source>
</evidence>
<evidence type="ECO:0008006" key="6">
    <source>
        <dbReference type="Google" id="ProtNLM"/>
    </source>
</evidence>
<dbReference type="AlphaFoldDB" id="A0A382FYY3"/>
<evidence type="ECO:0000259" key="3">
    <source>
        <dbReference type="Pfam" id="PF02771"/>
    </source>
</evidence>
<name>A0A382FYY3_9ZZZZ</name>
<evidence type="ECO:0000313" key="5">
    <source>
        <dbReference type="EMBL" id="SVB67457.1"/>
    </source>
</evidence>
<dbReference type="PIRSF" id="PIRSF016578">
    <property type="entry name" value="HsaA"/>
    <property type="match status" value="1"/>
</dbReference>
<dbReference type="SUPFAM" id="SSF56645">
    <property type="entry name" value="Acyl-CoA dehydrogenase NM domain-like"/>
    <property type="match status" value="1"/>
</dbReference>
<dbReference type="PANTHER" id="PTHR48083">
    <property type="entry name" value="MEDIUM-CHAIN SPECIFIC ACYL-COA DEHYDROGENASE, MITOCHONDRIAL-RELATED"/>
    <property type="match status" value="1"/>
</dbReference>
<dbReference type="InterPro" id="IPR037069">
    <property type="entry name" value="AcylCoA_DH/ox_N_sf"/>
</dbReference>
<dbReference type="InterPro" id="IPR013786">
    <property type="entry name" value="AcylCoA_DH/ox_N"/>
</dbReference>
<dbReference type="InterPro" id="IPR046373">
    <property type="entry name" value="Acyl-CoA_Oxase/DH_mid-dom_sf"/>
</dbReference>
<reference evidence="5" key="1">
    <citation type="submission" date="2018-05" db="EMBL/GenBank/DDBJ databases">
        <authorList>
            <person name="Lanie J.A."/>
            <person name="Ng W.-L."/>
            <person name="Kazmierczak K.M."/>
            <person name="Andrzejewski T.M."/>
            <person name="Davidsen T.M."/>
            <person name="Wayne K.J."/>
            <person name="Tettelin H."/>
            <person name="Glass J.I."/>
            <person name="Rusch D."/>
            <person name="Podicherti R."/>
            <person name="Tsui H.-C.T."/>
            <person name="Winkler M.E."/>
        </authorList>
    </citation>
    <scope>NUCLEOTIDE SEQUENCE</scope>
</reference>
<keyword evidence="1" id="KW-0560">Oxidoreductase</keyword>
<dbReference type="InterPro" id="IPR013107">
    <property type="entry name" value="Acyl-CoA_DH_C"/>
</dbReference>
<sequence length="389" mass="41630">MNWPSDQAEKRHALLNAVESVRETVQKNVPYGERNGHLHKDTTDAIHESGLLSLKLPTELGGAEADPVLQTEVLGALAAIDTSAAWCTMVGATNVGSAGAFLPDKGIDIVFPENTHPSIVGVGMTFGKAIPTEGGFLIDGRWPYGSGIKSSTWVAAGAKVVPVSEDSLAKSDIRALFKTSEVTIIDNWDVAGLKGSGSNDYEVSESFVPQELTWSGDHIPERGGSLFNIKRPAFVVFGHAGIAIGTAGRAIREAKEFAVANSRGLPGESHIVSQAYFQRELGDMDLSLRSMKALTKDVFGKSWEVAKSGGILSEKEQSRIRAVGSRVTRESLQIVTAAFQIAGGTALHVDNPLQQCFRDMYAAAQHFMVSPVHIESYGAAAISERKSRI</sequence>
<dbReference type="GO" id="GO:0005737">
    <property type="term" value="C:cytoplasm"/>
    <property type="evidence" value="ECO:0007669"/>
    <property type="project" value="TreeGrafter"/>
</dbReference>
<dbReference type="Pfam" id="PF02771">
    <property type="entry name" value="Acyl-CoA_dh_N"/>
    <property type="match status" value="1"/>
</dbReference>
<dbReference type="GO" id="GO:0003995">
    <property type="term" value="F:acyl-CoA dehydrogenase activity"/>
    <property type="evidence" value="ECO:0007669"/>
    <property type="project" value="TreeGrafter"/>
</dbReference>
<evidence type="ECO:0000256" key="1">
    <source>
        <dbReference type="ARBA" id="ARBA00023002"/>
    </source>
</evidence>
<evidence type="ECO:0000256" key="2">
    <source>
        <dbReference type="ARBA" id="ARBA00049661"/>
    </source>
</evidence>
<dbReference type="GO" id="GO:0050660">
    <property type="term" value="F:flavin adenine dinucleotide binding"/>
    <property type="evidence" value="ECO:0007669"/>
    <property type="project" value="InterPro"/>
</dbReference>
<comment type="similarity">
    <text evidence="2">Belongs to the HpaH/HsaA monooxygenase family.</text>
</comment>
<proteinExistence type="inferred from homology"/>
<feature type="domain" description="Acyl-CoA dehydrogenase C-terminal" evidence="4">
    <location>
        <begin position="238"/>
        <end position="370"/>
    </location>
</feature>